<dbReference type="Pfam" id="PF01150">
    <property type="entry name" value="GDA1_CD39"/>
    <property type="match status" value="1"/>
</dbReference>
<evidence type="ECO:0000313" key="13">
    <source>
        <dbReference type="Proteomes" id="UP000307169"/>
    </source>
</evidence>
<dbReference type="GO" id="GO:0045134">
    <property type="term" value="F:UDP phosphatase activity"/>
    <property type="evidence" value="ECO:0007669"/>
    <property type="project" value="TreeGrafter"/>
</dbReference>
<dbReference type="PANTHER" id="PTHR11782">
    <property type="entry name" value="ADENOSINE/GUANOSINE DIPHOSPHATASE"/>
    <property type="match status" value="1"/>
</dbReference>
<dbReference type="Gene3D" id="3.30.420.40">
    <property type="match status" value="1"/>
</dbReference>
<reference evidence="12 13" key="1">
    <citation type="submission" date="2019-03" db="EMBL/GenBank/DDBJ databases">
        <title>Sequencing 25 genomes of Wallemia mellicola.</title>
        <authorList>
            <person name="Gostincar C."/>
        </authorList>
    </citation>
    <scope>NUCLEOTIDE SEQUENCE [LARGE SCALE GENOMIC DNA]</scope>
    <source>
        <strain evidence="10 13">EXF-1262</strain>
        <strain evidence="11 12">EXF-8738</strain>
    </source>
</reference>
<evidence type="ECO:0000256" key="7">
    <source>
        <dbReference type="PIRSR" id="PIRSR600407-2"/>
    </source>
</evidence>
<comment type="function">
    <text evidence="4">After transfer of sugars to endogenous macromolecular acceptors, the enzyme converts nucleoside diphosphates to nucleoside monophosphates which in turn exit the Golgi lumen in a coupled antiporter reaction, allowing entry of additional nucleotide sugar from the cytosol.</text>
</comment>
<comment type="subcellular location">
    <subcellularLocation>
        <location evidence="1">Golgi apparatus membrane</location>
        <topology evidence="1">Single-pass type II membrane protein</topology>
    </subcellularLocation>
</comment>
<protein>
    <recommendedName>
        <fullName evidence="5">guanosine-diphosphatase</fullName>
        <ecNumber evidence="5">3.6.1.42</ecNumber>
    </recommendedName>
</protein>
<dbReference type="InterPro" id="IPR000407">
    <property type="entry name" value="GDA1_CD39_NTPase"/>
</dbReference>
<dbReference type="CDD" id="cd24040">
    <property type="entry name" value="ASKHA_NBD_GDA1"/>
    <property type="match status" value="1"/>
</dbReference>
<dbReference type="Gene3D" id="3.30.420.150">
    <property type="entry name" value="Exopolyphosphatase. Domain 2"/>
    <property type="match status" value="1"/>
</dbReference>
<dbReference type="GO" id="GO:0009134">
    <property type="term" value="P:nucleoside diphosphate catabolic process"/>
    <property type="evidence" value="ECO:0007669"/>
    <property type="project" value="TreeGrafter"/>
</dbReference>
<dbReference type="GO" id="GO:0005524">
    <property type="term" value="F:ATP binding"/>
    <property type="evidence" value="ECO:0007669"/>
    <property type="project" value="UniProtKB-KW"/>
</dbReference>
<keyword evidence="7" id="KW-0547">Nucleotide-binding</keyword>
<dbReference type="AlphaFoldDB" id="A0A4V4N5H7"/>
<accession>A0A4V4N5H7</accession>
<feature type="active site" description="Proton acceptor" evidence="6">
    <location>
        <position position="314"/>
    </location>
</feature>
<dbReference type="GO" id="GO:0017111">
    <property type="term" value="F:ribonucleoside triphosphate phosphatase activity"/>
    <property type="evidence" value="ECO:0007669"/>
    <property type="project" value="TreeGrafter"/>
</dbReference>
<evidence type="ECO:0000313" key="10">
    <source>
        <dbReference type="EMBL" id="TIB97646.1"/>
    </source>
</evidence>
<dbReference type="PROSITE" id="PS01238">
    <property type="entry name" value="GDA1_CD39_NTPASE"/>
    <property type="match status" value="1"/>
</dbReference>
<dbReference type="EC" id="3.6.1.42" evidence="5"/>
<feature type="compositionally biased region" description="Polar residues" evidence="9">
    <location>
        <begin position="138"/>
        <end position="152"/>
    </location>
</feature>
<name>A0A4V4N5H7_9BASI</name>
<evidence type="ECO:0000256" key="4">
    <source>
        <dbReference type="ARBA" id="ARBA00037742"/>
    </source>
</evidence>
<comment type="caution">
    <text evidence="10">The sequence shown here is derived from an EMBL/GenBank/DDBJ whole genome shotgun (WGS) entry which is preliminary data.</text>
</comment>
<organism evidence="10 13">
    <name type="scientific">Wallemia mellicola</name>
    <dbReference type="NCBI Taxonomy" id="1708541"/>
    <lineage>
        <taxon>Eukaryota</taxon>
        <taxon>Fungi</taxon>
        <taxon>Dikarya</taxon>
        <taxon>Basidiomycota</taxon>
        <taxon>Wallemiomycotina</taxon>
        <taxon>Wallemiomycetes</taxon>
        <taxon>Wallemiales</taxon>
        <taxon>Wallemiaceae</taxon>
        <taxon>Wallemia</taxon>
    </lineage>
</organism>
<dbReference type="GO" id="GO:0006487">
    <property type="term" value="P:protein N-linked glycosylation"/>
    <property type="evidence" value="ECO:0007669"/>
    <property type="project" value="TreeGrafter"/>
</dbReference>
<dbReference type="GO" id="GO:0004382">
    <property type="term" value="F:GDP phosphatase activity"/>
    <property type="evidence" value="ECO:0007669"/>
    <property type="project" value="UniProtKB-EC"/>
</dbReference>
<evidence type="ECO:0000256" key="2">
    <source>
        <dbReference type="ARBA" id="ARBA00009283"/>
    </source>
</evidence>
<dbReference type="GO" id="GO:0000139">
    <property type="term" value="C:Golgi membrane"/>
    <property type="evidence" value="ECO:0007669"/>
    <property type="project" value="UniProtKB-SubCell"/>
</dbReference>
<evidence type="ECO:0000313" key="12">
    <source>
        <dbReference type="Proteomes" id="UP000305647"/>
    </source>
</evidence>
<sequence>MYSSASSSRRPSSVRRETLIEFKLVDAENGQNSSPATTHRRFGPSSGWKKYAVGGSLVLFILFLLSKNSPGFILGDHTPPPPPHHVHPQHTFDLPNQDVADPLIDVTKDESIKFTGPINEAEAALPASHDYIHADQSFPSFSEDASSNSDLPTSFEDDPNPAGTTGCQSPHPDATAKGRPLVQYVVMIDAGSTGSRVHAYKFNNCYSTPQLEYETFKATKPGHGLSSFADDPLGAAKSLDPLLKEAVRVIPKELHAQTPVAVKATAGLRILDSKIGPNASKEILDAVRNRLTTRYPFNVSDRPGDVAVMDGSDEGVYAWITINYLLERIGSDVDNTKVPTVAVMDLGGASTQIVFEPMSRHTDATPLADGDHKYTLTYGGKQHVLYQHSYLGYGLMQARRSVHNLIAYLYEFGNVLVPSWDEWNEDIKVPNPCMPHGTSKHVTLDPPHKSPVNVTMVGSSNGWDACNRVIELVMAKDAVCEVQPCSFNGVYQPSLMETFDGPLLAMSYFYDRLSPLGINDKTSSFARGEIQKLASHACKGEANWKKYWRGNQEALDVLYDKPEMCLDLTFMNGLLGLGYELGPQRPIGTGKKIDGVELGWTLGASIAVLDASSL</sequence>
<proteinExistence type="inferred from homology"/>
<evidence type="ECO:0000256" key="5">
    <source>
        <dbReference type="ARBA" id="ARBA00038903"/>
    </source>
</evidence>
<evidence type="ECO:0000313" key="11">
    <source>
        <dbReference type="EMBL" id="TIC32953.1"/>
    </source>
</evidence>
<evidence type="ECO:0000256" key="6">
    <source>
        <dbReference type="PIRSR" id="PIRSR600407-1"/>
    </source>
</evidence>
<comment type="similarity">
    <text evidence="2 8">Belongs to the GDA1/CD39 NTPase family.</text>
</comment>
<keyword evidence="7" id="KW-0067">ATP-binding</keyword>
<evidence type="ECO:0000256" key="9">
    <source>
        <dbReference type="SAM" id="MobiDB-lite"/>
    </source>
</evidence>
<feature type="region of interest" description="Disordered" evidence="9">
    <location>
        <begin position="138"/>
        <end position="176"/>
    </location>
</feature>
<dbReference type="EMBL" id="SPRO01000006">
    <property type="protein sequence ID" value="TIC32953.1"/>
    <property type="molecule type" value="Genomic_DNA"/>
</dbReference>
<evidence type="ECO:0000256" key="3">
    <source>
        <dbReference type="ARBA" id="ARBA00022801"/>
    </source>
</evidence>
<keyword evidence="3 8" id="KW-0378">Hydrolase</keyword>
<feature type="binding site" evidence="7">
    <location>
        <begin position="348"/>
        <end position="352"/>
    </location>
    <ligand>
        <name>ATP</name>
        <dbReference type="ChEBI" id="CHEBI:30616"/>
    </ligand>
</feature>
<gene>
    <name evidence="11" type="ORF">E3Q10_00881</name>
    <name evidence="10" type="ORF">E3Q17_03303</name>
</gene>
<dbReference type="EMBL" id="SPRH01000045">
    <property type="protein sequence ID" value="TIB97646.1"/>
    <property type="molecule type" value="Genomic_DNA"/>
</dbReference>
<dbReference type="Proteomes" id="UP000307169">
    <property type="component" value="Unassembled WGS sequence"/>
</dbReference>
<dbReference type="Proteomes" id="UP000305647">
    <property type="component" value="Unassembled WGS sequence"/>
</dbReference>
<evidence type="ECO:0000256" key="8">
    <source>
        <dbReference type="RuleBase" id="RU003833"/>
    </source>
</evidence>
<dbReference type="PANTHER" id="PTHR11782:SF83">
    <property type="entry name" value="GUANOSINE-DIPHOSPHATASE"/>
    <property type="match status" value="1"/>
</dbReference>
<evidence type="ECO:0000256" key="1">
    <source>
        <dbReference type="ARBA" id="ARBA00004323"/>
    </source>
</evidence>